<dbReference type="Gene3D" id="3.40.50.720">
    <property type="entry name" value="NAD(P)-binding Rossmann-like Domain"/>
    <property type="match status" value="2"/>
</dbReference>
<dbReference type="EMBL" id="CP045350">
    <property type="protein sequence ID" value="QFT27455.1"/>
    <property type="molecule type" value="Genomic_DNA"/>
</dbReference>
<dbReference type="SUPFAM" id="SSF52283">
    <property type="entry name" value="Formate/glycerate dehydrogenase catalytic domain-like"/>
    <property type="match status" value="1"/>
</dbReference>
<gene>
    <name evidence="4" type="primary">ghrA</name>
    <name evidence="4" type="ORF">FIV01_13670</name>
</gene>
<evidence type="ECO:0000256" key="1">
    <source>
        <dbReference type="ARBA" id="ARBA00023002"/>
    </source>
</evidence>
<keyword evidence="4" id="KW-0670">Pyruvate</keyword>
<dbReference type="KEGG" id="vaq:FIV01_13670"/>
<dbReference type="RefSeq" id="WP_152431454.1">
    <property type="nucleotide sequence ID" value="NZ_CBCSDK010000015.1"/>
</dbReference>
<dbReference type="AlphaFoldDB" id="A0A5P9CMI7"/>
<proteinExistence type="predicted"/>
<sequence length="307" mass="34340">MKKSTNKVYLLTEHNEKYQSLLEDKQLTDLEIVTTPCDASILLASPPLAVKRLDEFPELEWIQSVYAGVDAIFKAKTDDFILTNVKGIFGQQISEYVIGYLVQHFRHLPHYHEAQSLSSWQPKSYRTLDGLTMLTLGTGSIASHLAKVAQAFGIKVVGINRSGIPTINSSFDATYHIQELDSVLSKADIIVNTLPSTPQTHHILDETSLSHCSSTLLFNVGRGNAICEKGLLSALENQSIEHAFLDVFEQEPLDKSNPMWQHPSITITPHIAALSFPDKVIDVFAENYQRWRDGFSLINQVDLTKGY</sequence>
<dbReference type="CDD" id="cd05300">
    <property type="entry name" value="2-Hacid_dh_1"/>
    <property type="match status" value="1"/>
</dbReference>
<keyword evidence="5" id="KW-1185">Reference proteome</keyword>
<dbReference type="FunFam" id="3.40.50.720:FF:000363">
    <property type="entry name" value="D-isomer specific 2-hydroxyacid dehydrogenase"/>
    <property type="match status" value="1"/>
</dbReference>
<dbReference type="SUPFAM" id="SSF51735">
    <property type="entry name" value="NAD(P)-binding Rossmann-fold domains"/>
    <property type="match status" value="1"/>
</dbReference>
<evidence type="ECO:0000313" key="4">
    <source>
        <dbReference type="EMBL" id="QFT27455.1"/>
    </source>
</evidence>
<keyword evidence="1 4" id="KW-0560">Oxidoreductase</keyword>
<dbReference type="InterPro" id="IPR006140">
    <property type="entry name" value="D-isomer_DH_NAD-bd"/>
</dbReference>
<dbReference type="GO" id="GO:0051287">
    <property type="term" value="F:NAD binding"/>
    <property type="evidence" value="ECO:0007669"/>
    <property type="project" value="InterPro"/>
</dbReference>
<dbReference type="InterPro" id="IPR036291">
    <property type="entry name" value="NAD(P)-bd_dom_sf"/>
</dbReference>
<evidence type="ECO:0000259" key="3">
    <source>
        <dbReference type="Pfam" id="PF02826"/>
    </source>
</evidence>
<accession>A0A5P9CMI7</accession>
<name>A0A5P9CMI7_9VIBR</name>
<dbReference type="PANTHER" id="PTHR43333">
    <property type="entry name" value="2-HACID_DH_C DOMAIN-CONTAINING PROTEIN"/>
    <property type="match status" value="1"/>
</dbReference>
<feature type="domain" description="D-isomer specific 2-hydroxyacid dehydrogenase NAD-binding" evidence="3">
    <location>
        <begin position="99"/>
        <end position="272"/>
    </location>
</feature>
<protein>
    <submittedName>
        <fullName evidence="4">Glyoxylate/hydroxypyruvate reductase A</fullName>
        <ecNumber evidence="4">1.1.1.79</ecNumber>
    </submittedName>
</protein>
<evidence type="ECO:0000313" key="5">
    <source>
        <dbReference type="Proteomes" id="UP000326936"/>
    </source>
</evidence>
<dbReference type="OrthoDB" id="9787219at2"/>
<reference evidence="4 5" key="1">
    <citation type="submission" date="2019-10" db="EMBL/GenBank/DDBJ databases">
        <title>Complete genome sequence of Vibrio sp. strain THAF100, isolated from non-filtered water from the water column of tank 6 of a marine aquarium containing stony-coral fragments. Water maintained at 26 degree C.</title>
        <authorList>
            <person name="Ruckert C."/>
            <person name="Franco A."/>
            <person name="Kalinowski J."/>
            <person name="Glaeser S."/>
        </authorList>
    </citation>
    <scope>NUCLEOTIDE SEQUENCE [LARGE SCALE GENOMIC DNA]</scope>
    <source>
        <strain evidence="4 5">THAF100</strain>
    </source>
</reference>
<dbReference type="Proteomes" id="UP000326936">
    <property type="component" value="Chromosome"/>
</dbReference>
<dbReference type="PANTHER" id="PTHR43333:SF1">
    <property type="entry name" value="D-ISOMER SPECIFIC 2-HYDROXYACID DEHYDROGENASE NAD-BINDING DOMAIN-CONTAINING PROTEIN"/>
    <property type="match status" value="1"/>
</dbReference>
<dbReference type="Pfam" id="PF02826">
    <property type="entry name" value="2-Hacid_dh_C"/>
    <property type="match status" value="1"/>
</dbReference>
<evidence type="ECO:0000256" key="2">
    <source>
        <dbReference type="ARBA" id="ARBA00023027"/>
    </source>
</evidence>
<dbReference type="EC" id="1.1.1.79" evidence="4"/>
<dbReference type="GO" id="GO:0030267">
    <property type="term" value="F:glyoxylate reductase (NADPH) activity"/>
    <property type="evidence" value="ECO:0007669"/>
    <property type="project" value="UniProtKB-EC"/>
</dbReference>
<keyword evidence="2" id="KW-0520">NAD</keyword>
<organism evidence="4 5">
    <name type="scientific">Vibrio aquimaris</name>
    <dbReference type="NCBI Taxonomy" id="2587862"/>
    <lineage>
        <taxon>Bacteria</taxon>
        <taxon>Pseudomonadati</taxon>
        <taxon>Pseudomonadota</taxon>
        <taxon>Gammaproteobacteria</taxon>
        <taxon>Vibrionales</taxon>
        <taxon>Vibrionaceae</taxon>
        <taxon>Vibrio</taxon>
    </lineage>
</organism>